<protein>
    <submittedName>
        <fullName evidence="1">Zinc finger RING-type protein</fullName>
    </submittedName>
</protein>
<gene>
    <name evidence="1" type="primary">g10497</name>
    <name evidence="1" type="ORF">NpPPO83_00010497</name>
</gene>
<organism evidence="1 2">
    <name type="scientific">Neofusicoccum parvum</name>
    <dbReference type="NCBI Taxonomy" id="310453"/>
    <lineage>
        <taxon>Eukaryota</taxon>
        <taxon>Fungi</taxon>
        <taxon>Dikarya</taxon>
        <taxon>Ascomycota</taxon>
        <taxon>Pezizomycotina</taxon>
        <taxon>Dothideomycetes</taxon>
        <taxon>Dothideomycetes incertae sedis</taxon>
        <taxon>Botryosphaeriales</taxon>
        <taxon>Botryosphaeriaceae</taxon>
        <taxon>Neofusicoccum</taxon>
    </lineage>
</organism>
<reference evidence="1" key="1">
    <citation type="submission" date="2024-09" db="EMBL/GenBank/DDBJ databases">
        <title>Draft Genome Sequences of Neofusicoccum parvum.</title>
        <authorList>
            <person name="Ashida A."/>
            <person name="Camagna M."/>
            <person name="Tanaka A."/>
            <person name="Takemoto D."/>
        </authorList>
    </citation>
    <scope>NUCLEOTIDE SEQUENCE</scope>
    <source>
        <strain evidence="1">PPO83</strain>
    </source>
</reference>
<accession>A0ACB5RVH7</accession>
<dbReference type="EMBL" id="BSXG01000013">
    <property type="protein sequence ID" value="GME24476.1"/>
    <property type="molecule type" value="Genomic_DNA"/>
</dbReference>
<evidence type="ECO:0000313" key="2">
    <source>
        <dbReference type="Proteomes" id="UP001165186"/>
    </source>
</evidence>
<keyword evidence="2" id="KW-1185">Reference proteome</keyword>
<proteinExistence type="predicted"/>
<name>A0ACB5RVH7_9PEZI</name>
<sequence>MDTSFSIADSTDWLGTTLAEFAPLESALRCQVCKDFFDTPMMTSCSHTFCSLCIRRCFAADGRCPTCRAADQDSKLRRNWTAQELVDSFQAARPQALELARKDAASIESASGHDEGKRTRRGGNNKGVKRKLEVRDSEDEEELDEGEAARRPARGSSGAQVMKKDFDGDGWAKNNKSHFDELIASARSKRAASKGQASEEDKPVATNGTSSSAEDRGSHQPYEDEAALDKVRSSVDNAARGAPSLPHRNSNAMEESSGTPNPNNPTQNSTVYGQTVASPSSKSPTRDNQDKVPSSLLTRIASPSSELRKVPMFELPSERIRDVDTELGK</sequence>
<comment type="caution">
    <text evidence="1">The sequence shown here is derived from an EMBL/GenBank/DDBJ whole genome shotgun (WGS) entry which is preliminary data.</text>
</comment>
<dbReference type="Proteomes" id="UP001165186">
    <property type="component" value="Unassembled WGS sequence"/>
</dbReference>
<evidence type="ECO:0000313" key="1">
    <source>
        <dbReference type="EMBL" id="GME24476.1"/>
    </source>
</evidence>